<evidence type="ECO:0000313" key="1">
    <source>
        <dbReference type="EMBL" id="MBW6395901.1"/>
    </source>
</evidence>
<reference evidence="1 2" key="1">
    <citation type="submission" date="2021-07" db="EMBL/GenBank/DDBJ databases">
        <title>Thermus aquaticus gen. n. and sp. n., a nonsporulating extreme thermophile.</title>
        <authorList>
            <person name="Hu C.-J."/>
            <person name="Li W.-J."/>
            <person name="Xian W.-D."/>
        </authorList>
    </citation>
    <scope>NUCLEOTIDE SEQUENCE [LARGE SCALE GENOMIC DNA]</scope>
    <source>
        <strain evidence="1 2">SYSU G05001</strain>
    </source>
</reference>
<dbReference type="RefSeq" id="WP_135255939.1">
    <property type="nucleotide sequence ID" value="NZ_JAHXRS010000026.1"/>
</dbReference>
<protein>
    <submittedName>
        <fullName evidence="1">ABC transporter substrate-binding protein</fullName>
    </submittedName>
</protein>
<sequence>MKRAWLVTALGLGLALGQGTVTLQYWHINTEAFGLPAVRELIREFERRNPGIKVEERYHPNAYTGLLQNLQAALAAGNPPDVVQMGYLYTRYAAKNLPYVPIAELARKYGNERHLRRFAPNILALGQVDGVLVGMPYSLSNIVAYNNADLFRRAGLDPDRPPSTWEGWRRAARQIKERTGKYGIYLILLDDNWAIEALIRSNGGTLLRCENGVYRTGIGDKEAIEALAMWAGLVKEGLALGAPLQQGEQAFLAGEAASFMTTIARRAGLQEQTRGRFELRAARFPTFGGKPPALPGGGNVLMVFSRDPRKQEAAWKFIQFLTSPEGFTIWTKGTGYVPLLPELIRDPRYLKDFVEKNPIQKVAVEQLPFTVPWTSFPGPNGLAASQALFRATQKALSSQATAEAALREAAQEIHRLIGTERCSE</sequence>
<dbReference type="InterPro" id="IPR006059">
    <property type="entry name" value="SBP"/>
</dbReference>
<dbReference type="Proteomes" id="UP000724268">
    <property type="component" value="Unassembled WGS sequence"/>
</dbReference>
<organism evidence="1 2">
    <name type="scientific">Thermus brevis</name>
    <dbReference type="NCBI Taxonomy" id="2862456"/>
    <lineage>
        <taxon>Bacteria</taxon>
        <taxon>Thermotogati</taxon>
        <taxon>Deinococcota</taxon>
        <taxon>Deinococci</taxon>
        <taxon>Thermales</taxon>
        <taxon>Thermaceae</taxon>
        <taxon>Thermus</taxon>
    </lineage>
</organism>
<dbReference type="CDD" id="cd14748">
    <property type="entry name" value="PBP2_UgpB"/>
    <property type="match status" value="1"/>
</dbReference>
<dbReference type="SUPFAM" id="SSF53850">
    <property type="entry name" value="Periplasmic binding protein-like II"/>
    <property type="match status" value="1"/>
</dbReference>
<dbReference type="InterPro" id="IPR050490">
    <property type="entry name" value="Bact_solute-bd_prot1"/>
</dbReference>
<dbReference type="PANTHER" id="PTHR43649">
    <property type="entry name" value="ARABINOSE-BINDING PROTEIN-RELATED"/>
    <property type="match status" value="1"/>
</dbReference>
<gene>
    <name evidence="1" type="ORF">KZX47_12180</name>
</gene>
<dbReference type="Gene3D" id="3.40.190.10">
    <property type="entry name" value="Periplasmic binding protein-like II"/>
    <property type="match status" value="2"/>
</dbReference>
<comment type="caution">
    <text evidence="1">The sequence shown here is derived from an EMBL/GenBank/DDBJ whole genome shotgun (WGS) entry which is preliminary data.</text>
</comment>
<name>A0ABS7A0S5_9DEIN</name>
<dbReference type="EMBL" id="JAHXRS010000026">
    <property type="protein sequence ID" value="MBW6395901.1"/>
    <property type="molecule type" value="Genomic_DNA"/>
</dbReference>
<evidence type="ECO:0000313" key="2">
    <source>
        <dbReference type="Proteomes" id="UP000724268"/>
    </source>
</evidence>
<dbReference type="Pfam" id="PF01547">
    <property type="entry name" value="SBP_bac_1"/>
    <property type="match status" value="1"/>
</dbReference>
<keyword evidence="2" id="KW-1185">Reference proteome</keyword>
<accession>A0ABS7A0S5</accession>
<dbReference type="PANTHER" id="PTHR43649:SF12">
    <property type="entry name" value="DIACETYLCHITOBIOSE BINDING PROTEIN DASA"/>
    <property type="match status" value="1"/>
</dbReference>
<proteinExistence type="predicted"/>